<evidence type="ECO:0000313" key="1">
    <source>
        <dbReference type="EMBL" id="CAG9946248.1"/>
    </source>
</evidence>
<sequence length="125" mass="13872">MRVPVTTPIHSYFNFLDYSCPINISDERLDTGTPDQHRYAAVWFTVDSDHGLTHAIADTVLDNEKCIYTAAQIECAKPCEGDDEVNAITTNPPSNTHKKQLHEHNAAGDLLDMACNSHLTAAFEK</sequence>
<protein>
    <submittedName>
        <fullName evidence="1">Uncharacterized protein</fullName>
    </submittedName>
</protein>
<proteinExistence type="predicted"/>
<accession>A0ACA9U098</accession>
<dbReference type="Proteomes" id="UP000836387">
    <property type="component" value="Unassembled WGS sequence"/>
</dbReference>
<organism evidence="1 2">
    <name type="scientific">Clonostachys rosea f. rosea IK726</name>
    <dbReference type="NCBI Taxonomy" id="1349383"/>
    <lineage>
        <taxon>Eukaryota</taxon>
        <taxon>Fungi</taxon>
        <taxon>Dikarya</taxon>
        <taxon>Ascomycota</taxon>
        <taxon>Pezizomycotina</taxon>
        <taxon>Sordariomycetes</taxon>
        <taxon>Hypocreomycetidae</taxon>
        <taxon>Hypocreales</taxon>
        <taxon>Bionectriaceae</taxon>
        <taxon>Clonostachys</taxon>
    </lineage>
</organism>
<name>A0ACA9U098_BIOOC</name>
<dbReference type="EMBL" id="CADEHS020000010">
    <property type="protein sequence ID" value="CAG9946248.1"/>
    <property type="molecule type" value="Genomic_DNA"/>
</dbReference>
<reference evidence="1" key="2">
    <citation type="submission" date="2021-10" db="EMBL/GenBank/DDBJ databases">
        <authorList>
            <person name="Piombo E."/>
        </authorList>
    </citation>
    <scope>NUCLEOTIDE SEQUENCE</scope>
</reference>
<keyword evidence="2" id="KW-1185">Reference proteome</keyword>
<comment type="caution">
    <text evidence="1">The sequence shown here is derived from an EMBL/GenBank/DDBJ whole genome shotgun (WGS) entry which is preliminary data.</text>
</comment>
<gene>
    <name evidence="1" type="ORF">CRV2_00005128</name>
</gene>
<evidence type="ECO:0000313" key="2">
    <source>
        <dbReference type="Proteomes" id="UP000836387"/>
    </source>
</evidence>
<reference evidence="1" key="1">
    <citation type="submission" date="2020-04" db="EMBL/GenBank/DDBJ databases">
        <authorList>
            <person name="Broberg M."/>
        </authorList>
    </citation>
    <scope>NUCLEOTIDE SEQUENCE</scope>
</reference>